<evidence type="ECO:0000313" key="2">
    <source>
        <dbReference type="Proteomes" id="UP000070373"/>
    </source>
</evidence>
<keyword evidence="2" id="KW-1185">Reference proteome</keyword>
<dbReference type="EMBL" id="LHXN01000033">
    <property type="protein sequence ID" value="KXA92748.1"/>
    <property type="molecule type" value="Genomic_DNA"/>
</dbReference>
<name>A0A133UET1_9EURY</name>
<dbReference type="PATRIC" id="fig|1698263.3.peg.696"/>
<dbReference type="SUPFAM" id="SSF53649">
    <property type="entry name" value="Alkaline phosphatase-like"/>
    <property type="match status" value="1"/>
</dbReference>
<gene>
    <name evidence="1" type="ORF">AKJ64_02355</name>
</gene>
<proteinExistence type="predicted"/>
<accession>A0A133UET1</accession>
<dbReference type="AlphaFoldDB" id="A0A133UET1"/>
<dbReference type="Proteomes" id="UP000070373">
    <property type="component" value="Unassembled WGS sequence"/>
</dbReference>
<evidence type="ECO:0000313" key="1">
    <source>
        <dbReference type="EMBL" id="KXA92748.1"/>
    </source>
</evidence>
<comment type="caution">
    <text evidence="1">The sequence shown here is derived from an EMBL/GenBank/DDBJ whole genome shotgun (WGS) entry which is preliminary data.</text>
</comment>
<dbReference type="Gene3D" id="3.40.720.10">
    <property type="entry name" value="Alkaline Phosphatase, subunit A"/>
    <property type="match status" value="1"/>
</dbReference>
<evidence type="ECO:0008006" key="3">
    <source>
        <dbReference type="Google" id="ProtNLM"/>
    </source>
</evidence>
<organism evidence="1 2">
    <name type="scientific">candidate division MSBL1 archaeon SCGC-AAA259E17</name>
    <dbReference type="NCBI Taxonomy" id="1698263"/>
    <lineage>
        <taxon>Archaea</taxon>
        <taxon>Methanobacteriati</taxon>
        <taxon>Methanobacteriota</taxon>
        <taxon>candidate division MSBL1</taxon>
    </lineage>
</organism>
<reference evidence="1 2" key="1">
    <citation type="journal article" date="2016" name="Sci. Rep.">
        <title>Metabolic traits of an uncultured archaeal lineage -MSBL1- from brine pools of the Red Sea.</title>
        <authorList>
            <person name="Mwirichia R."/>
            <person name="Alam I."/>
            <person name="Rashid M."/>
            <person name="Vinu M."/>
            <person name="Ba-Alawi W."/>
            <person name="Anthony Kamau A."/>
            <person name="Kamanda Ngugi D."/>
            <person name="Goker M."/>
            <person name="Klenk H.P."/>
            <person name="Bajic V."/>
            <person name="Stingl U."/>
        </authorList>
    </citation>
    <scope>NUCLEOTIDE SEQUENCE [LARGE SCALE GENOMIC DNA]</scope>
    <source>
        <strain evidence="1">SCGC-AAA259E17</strain>
    </source>
</reference>
<sequence>MKKKTVYLMEEEWDHLIILDACRYDYFRDLYSDYLEGKLERVRSPSFHTEKWRKEVFTEEHDDVVYVSANPYINGRAEIKGFSAQDLFHDVIDVWGWGWDDELGTVPPEEVNEGVREARRKYPDKRLIIHYLQPHAPYLSLGKLPGKDSFGEVRRDLGSSNTLGDFLTAIRDTLGKKFVKIFSWELGWKVNRFLGFPPAIPEESAFRKVGKEGMRKAYRENLEIVLKSVEEIIEELNGKIIVTADHGELLGEGGDFVHHDENHPLLREVPWLRIERNS</sequence>
<dbReference type="InterPro" id="IPR017850">
    <property type="entry name" value="Alkaline_phosphatase_core_sf"/>
</dbReference>
<protein>
    <recommendedName>
        <fullName evidence="3">Sulfatase N-terminal domain-containing protein</fullName>
    </recommendedName>
</protein>